<dbReference type="Pfam" id="PF05699">
    <property type="entry name" value="Dimer_Tnp_hAT"/>
    <property type="match status" value="1"/>
</dbReference>
<dbReference type="SUPFAM" id="SSF53098">
    <property type="entry name" value="Ribonuclease H-like"/>
    <property type="match status" value="1"/>
</dbReference>
<gene>
    <name evidence="3" type="ORF">PAC_01332</name>
</gene>
<dbReference type="EMBL" id="FJOG01000002">
    <property type="protein sequence ID" value="CZR51456.1"/>
    <property type="molecule type" value="Genomic_DNA"/>
</dbReference>
<evidence type="ECO:0000259" key="2">
    <source>
        <dbReference type="Pfam" id="PF05699"/>
    </source>
</evidence>
<dbReference type="GO" id="GO:0046983">
    <property type="term" value="F:protein dimerization activity"/>
    <property type="evidence" value="ECO:0007669"/>
    <property type="project" value="InterPro"/>
</dbReference>
<reference evidence="3 4" key="1">
    <citation type="submission" date="2016-03" db="EMBL/GenBank/DDBJ databases">
        <authorList>
            <person name="Ploux O."/>
        </authorList>
    </citation>
    <scope>NUCLEOTIDE SEQUENCE [LARGE SCALE GENOMIC DNA]</scope>
    <source>
        <strain evidence="3 4">UAMH 11012</strain>
    </source>
</reference>
<feature type="domain" description="HAT C-terminal dimerisation" evidence="2">
    <location>
        <begin position="233"/>
        <end position="288"/>
    </location>
</feature>
<protein>
    <recommendedName>
        <fullName evidence="2">HAT C-terminal dimerisation domain-containing protein</fullName>
    </recommendedName>
</protein>
<proteinExistence type="predicted"/>
<organism evidence="3 4">
    <name type="scientific">Phialocephala subalpina</name>
    <dbReference type="NCBI Taxonomy" id="576137"/>
    <lineage>
        <taxon>Eukaryota</taxon>
        <taxon>Fungi</taxon>
        <taxon>Dikarya</taxon>
        <taxon>Ascomycota</taxon>
        <taxon>Pezizomycotina</taxon>
        <taxon>Leotiomycetes</taxon>
        <taxon>Helotiales</taxon>
        <taxon>Mollisiaceae</taxon>
        <taxon>Phialocephala</taxon>
        <taxon>Phialocephala fortinii species complex</taxon>
    </lineage>
</organism>
<dbReference type="InterPro" id="IPR012337">
    <property type="entry name" value="RNaseH-like_sf"/>
</dbReference>
<dbReference type="Proteomes" id="UP000184330">
    <property type="component" value="Unassembled WGS sequence"/>
</dbReference>
<evidence type="ECO:0000313" key="4">
    <source>
        <dbReference type="Proteomes" id="UP000184330"/>
    </source>
</evidence>
<evidence type="ECO:0000313" key="3">
    <source>
        <dbReference type="EMBL" id="CZR51456.1"/>
    </source>
</evidence>
<evidence type="ECO:0000256" key="1">
    <source>
        <dbReference type="SAM" id="MobiDB-lite"/>
    </source>
</evidence>
<name>A0A1L7WFC2_9HELO</name>
<dbReference type="OrthoDB" id="3600147at2759"/>
<accession>A0A1L7WFC2</accession>
<sequence>MGRARMRFHDVLYDVKAGSAKEAKKMLDSWDAHYQRNDYVIPDDGGRSAVAKVRLLNLWTLRNTGREQDWKAMPKTKTRRYQLTLKVSESMPSLARSLEMYWDLDDLLEIVITAQGKYAELDPIIRDAFKAAKAKHLKYTKLKAKNAMLFAAHILDPRCKISMITNMMPDQSDAVLGMVKKYMTTEWPSIAEIKTPDLQPLPSAERPDGNPTPQSAPLDWGTTLNNDPDFLRKWWKEHASQWRHLAEAARDFLPCSASEVDVERLFSGCRDEYGIRRHALKAETVRVMTLLLSTYGTEDQADKERIQKAYEFSLGTLQYYVLWHPDQIGGRVEDGKLSFQSSIENGC</sequence>
<keyword evidence="4" id="KW-1185">Reference proteome</keyword>
<dbReference type="AlphaFoldDB" id="A0A1L7WFC2"/>
<dbReference type="InterPro" id="IPR008906">
    <property type="entry name" value="HATC_C_dom"/>
</dbReference>
<feature type="region of interest" description="Disordered" evidence="1">
    <location>
        <begin position="196"/>
        <end position="221"/>
    </location>
</feature>